<dbReference type="Pfam" id="PF02254">
    <property type="entry name" value="TrkA_N"/>
    <property type="match status" value="1"/>
</dbReference>
<evidence type="ECO:0000256" key="4">
    <source>
        <dbReference type="ARBA" id="ARBA00022449"/>
    </source>
</evidence>
<dbReference type="RefSeq" id="WP_173271776.1">
    <property type="nucleotide sequence ID" value="NZ_AP021889.1"/>
</dbReference>
<evidence type="ECO:0000256" key="3">
    <source>
        <dbReference type="ARBA" id="ARBA00022448"/>
    </source>
</evidence>
<evidence type="ECO:0000256" key="2">
    <source>
        <dbReference type="ARBA" id="ARBA00005551"/>
    </source>
</evidence>
<dbReference type="AlphaFoldDB" id="A0A6F8PUG6"/>
<dbReference type="InterPro" id="IPR036291">
    <property type="entry name" value="NAD(P)-bd_dom_sf"/>
</dbReference>
<dbReference type="GO" id="GO:0008324">
    <property type="term" value="F:monoatomic cation transmembrane transporter activity"/>
    <property type="evidence" value="ECO:0007669"/>
    <property type="project" value="InterPro"/>
</dbReference>
<dbReference type="Gene3D" id="1.20.1530.20">
    <property type="match status" value="1"/>
</dbReference>
<keyword evidence="7" id="KW-0630">Potassium</keyword>
<dbReference type="InterPro" id="IPR003148">
    <property type="entry name" value="RCK_N"/>
</dbReference>
<dbReference type="InterPro" id="IPR006037">
    <property type="entry name" value="RCK_C"/>
</dbReference>
<dbReference type="PROSITE" id="PS51201">
    <property type="entry name" value="RCK_N"/>
    <property type="match status" value="1"/>
</dbReference>
<feature type="transmembrane region" description="Helical" evidence="11">
    <location>
        <begin position="89"/>
        <end position="111"/>
    </location>
</feature>
<keyword evidence="9" id="KW-0406">Ion transport</keyword>
<accession>A0A6F8PUG6</accession>
<feature type="transmembrane region" description="Helical" evidence="11">
    <location>
        <begin position="6"/>
        <end position="25"/>
    </location>
</feature>
<dbReference type="InterPro" id="IPR004771">
    <property type="entry name" value="K/H_exchanger"/>
</dbReference>
<feature type="transmembrane region" description="Helical" evidence="11">
    <location>
        <begin position="335"/>
        <end position="357"/>
    </location>
</feature>
<dbReference type="GO" id="GO:0015297">
    <property type="term" value="F:antiporter activity"/>
    <property type="evidence" value="ECO:0007669"/>
    <property type="project" value="UniProtKB-KW"/>
</dbReference>
<dbReference type="SUPFAM" id="SSF51735">
    <property type="entry name" value="NAD(P)-binding Rossmann-fold domains"/>
    <property type="match status" value="1"/>
</dbReference>
<protein>
    <submittedName>
        <fullName evidence="14">Sodium/hydrogen exchanger family protein</fullName>
    </submittedName>
</protein>
<comment type="subcellular location">
    <subcellularLocation>
        <location evidence="1">Endomembrane system</location>
        <topology evidence="1">Multi-pass membrane protein</topology>
    </subcellularLocation>
</comment>
<keyword evidence="3" id="KW-0813">Transport</keyword>
<evidence type="ECO:0000256" key="7">
    <source>
        <dbReference type="ARBA" id="ARBA00022958"/>
    </source>
</evidence>
<feature type="transmembrane region" description="Helical" evidence="11">
    <location>
        <begin position="58"/>
        <end position="77"/>
    </location>
</feature>
<evidence type="ECO:0000313" key="14">
    <source>
        <dbReference type="EMBL" id="BBP45765.1"/>
    </source>
</evidence>
<feature type="transmembrane region" description="Helical" evidence="11">
    <location>
        <begin position="34"/>
        <end position="52"/>
    </location>
</feature>
<dbReference type="InterPro" id="IPR036721">
    <property type="entry name" value="RCK_C_sf"/>
</dbReference>
<evidence type="ECO:0000313" key="15">
    <source>
        <dbReference type="Proteomes" id="UP000501726"/>
    </source>
</evidence>
<dbReference type="Gene3D" id="3.40.50.720">
    <property type="entry name" value="NAD(P)-binding Rossmann-like Domain"/>
    <property type="match status" value="1"/>
</dbReference>
<dbReference type="PROSITE" id="PS51202">
    <property type="entry name" value="RCK_C"/>
    <property type="match status" value="1"/>
</dbReference>
<organism evidence="14 15">
    <name type="scientific">Thiosulfatimonas sediminis</name>
    <dbReference type="NCBI Taxonomy" id="2675054"/>
    <lineage>
        <taxon>Bacteria</taxon>
        <taxon>Pseudomonadati</taxon>
        <taxon>Pseudomonadota</taxon>
        <taxon>Gammaproteobacteria</taxon>
        <taxon>Thiotrichales</taxon>
        <taxon>Piscirickettsiaceae</taxon>
        <taxon>Thiosulfatimonas</taxon>
    </lineage>
</organism>
<dbReference type="FunFam" id="3.40.50.720:FF:000036">
    <property type="entry name" value="Glutathione-regulated potassium-efflux system protein KefB"/>
    <property type="match status" value="1"/>
</dbReference>
<feature type="transmembrane region" description="Helical" evidence="11">
    <location>
        <begin position="150"/>
        <end position="174"/>
    </location>
</feature>
<dbReference type="EMBL" id="AP021889">
    <property type="protein sequence ID" value="BBP45765.1"/>
    <property type="molecule type" value="Genomic_DNA"/>
</dbReference>
<keyword evidence="15" id="KW-1185">Reference proteome</keyword>
<dbReference type="NCBIfam" id="TIGR00932">
    <property type="entry name" value="2a37"/>
    <property type="match status" value="1"/>
</dbReference>
<evidence type="ECO:0000256" key="1">
    <source>
        <dbReference type="ARBA" id="ARBA00004127"/>
    </source>
</evidence>
<reference evidence="15" key="1">
    <citation type="submission" date="2019-11" db="EMBL/GenBank/DDBJ databases">
        <title>Isolation and characterization of two novel species in the genus Thiomicrorhabdus.</title>
        <authorList>
            <person name="Mochizuki J."/>
            <person name="Kojima H."/>
            <person name="Fukui M."/>
        </authorList>
    </citation>
    <scope>NUCLEOTIDE SEQUENCE [LARGE SCALE GENOMIC DNA]</scope>
    <source>
        <strain evidence="15">aks77</strain>
    </source>
</reference>
<evidence type="ECO:0000256" key="6">
    <source>
        <dbReference type="ARBA" id="ARBA00022692"/>
    </source>
</evidence>
<dbReference type="SUPFAM" id="SSF116726">
    <property type="entry name" value="TrkA C-terminal domain-like"/>
    <property type="match status" value="1"/>
</dbReference>
<name>A0A6F8PUG6_9GAMM</name>
<dbReference type="InterPro" id="IPR006153">
    <property type="entry name" value="Cation/H_exchanger_TM"/>
</dbReference>
<dbReference type="Proteomes" id="UP000501726">
    <property type="component" value="Chromosome"/>
</dbReference>
<evidence type="ECO:0000259" key="13">
    <source>
        <dbReference type="PROSITE" id="PS51202"/>
    </source>
</evidence>
<feature type="transmembrane region" description="Helical" evidence="11">
    <location>
        <begin position="223"/>
        <end position="239"/>
    </location>
</feature>
<keyword evidence="5" id="KW-0633">Potassium transport</keyword>
<comment type="similarity">
    <text evidence="2">Belongs to the monovalent cation:proton antiporter 2 (CPA2) transporter (TC 2.A.37) family.</text>
</comment>
<feature type="transmembrane region" description="Helical" evidence="11">
    <location>
        <begin position="363"/>
        <end position="382"/>
    </location>
</feature>
<dbReference type="PANTHER" id="PTHR46157">
    <property type="entry name" value="K(+) EFFLUX ANTIPORTER 3, CHLOROPLASTIC"/>
    <property type="match status" value="1"/>
</dbReference>
<dbReference type="GO" id="GO:0005886">
    <property type="term" value="C:plasma membrane"/>
    <property type="evidence" value="ECO:0007669"/>
    <property type="project" value="TreeGrafter"/>
</dbReference>
<dbReference type="KEGG" id="tse:THMIRHAS_11380"/>
<evidence type="ECO:0000256" key="5">
    <source>
        <dbReference type="ARBA" id="ARBA00022538"/>
    </source>
</evidence>
<dbReference type="PANTHER" id="PTHR46157:SF4">
    <property type="entry name" value="K(+) EFFLUX ANTIPORTER 3, CHLOROPLASTIC"/>
    <property type="match status" value="1"/>
</dbReference>
<feature type="transmembrane region" description="Helical" evidence="11">
    <location>
        <begin position="301"/>
        <end position="323"/>
    </location>
</feature>
<feature type="transmembrane region" description="Helical" evidence="11">
    <location>
        <begin position="180"/>
        <end position="203"/>
    </location>
</feature>
<dbReference type="GO" id="GO:0006813">
    <property type="term" value="P:potassium ion transport"/>
    <property type="evidence" value="ECO:0007669"/>
    <property type="project" value="UniProtKB-KW"/>
</dbReference>
<keyword evidence="10 11" id="KW-0472">Membrane</keyword>
<evidence type="ECO:0000256" key="10">
    <source>
        <dbReference type="ARBA" id="ARBA00023136"/>
    </source>
</evidence>
<dbReference type="Gene3D" id="3.30.70.1450">
    <property type="entry name" value="Regulator of K+ conductance, C-terminal domain"/>
    <property type="match status" value="1"/>
</dbReference>
<feature type="domain" description="RCK N-terminal" evidence="12">
    <location>
        <begin position="414"/>
        <end position="531"/>
    </location>
</feature>
<evidence type="ECO:0000256" key="8">
    <source>
        <dbReference type="ARBA" id="ARBA00022989"/>
    </source>
</evidence>
<dbReference type="GO" id="GO:1902600">
    <property type="term" value="P:proton transmembrane transport"/>
    <property type="evidence" value="ECO:0007669"/>
    <property type="project" value="InterPro"/>
</dbReference>
<dbReference type="InterPro" id="IPR038770">
    <property type="entry name" value="Na+/solute_symporter_sf"/>
</dbReference>
<dbReference type="Pfam" id="PF00999">
    <property type="entry name" value="Na_H_Exchanger"/>
    <property type="match status" value="1"/>
</dbReference>
<evidence type="ECO:0000256" key="11">
    <source>
        <dbReference type="SAM" id="Phobius"/>
    </source>
</evidence>
<feature type="transmembrane region" description="Helical" evidence="11">
    <location>
        <begin position="276"/>
        <end position="295"/>
    </location>
</feature>
<keyword evidence="4" id="KW-0050">Antiport</keyword>
<proteinExistence type="inferred from homology"/>
<evidence type="ECO:0000259" key="12">
    <source>
        <dbReference type="PROSITE" id="PS51201"/>
    </source>
</evidence>
<keyword evidence="6 11" id="KW-0812">Transmembrane</keyword>
<keyword evidence="8 11" id="KW-1133">Transmembrane helix</keyword>
<dbReference type="GO" id="GO:0012505">
    <property type="term" value="C:endomembrane system"/>
    <property type="evidence" value="ECO:0007669"/>
    <property type="project" value="UniProtKB-SubCell"/>
</dbReference>
<gene>
    <name evidence="14" type="ORF">THMIRHAS_11380</name>
</gene>
<sequence>MPVNEEHMLFHAVILLAIAVLTVALSRRLSFPPILGYIIVGMIVGPHGFSLIQQEENIALLAELGIVFLLFAIGLEFSLSQMIAMRRQVFGMGSAQVLTTAVVVYLLGYLAGLDTNTNIVIAGAFALSSTAIVIKQLTEQSEIQSRHGRATVGILIFQDIMAIPLLILIPALAMSSNEDGALLSSMGIAFLKGILVVVIMHLIGRHLLRPLFHEVASAKSQELFTLTVLTVALGAAAFTEEFGLSMTLGAFLAGMMLSETEYRHQIESDIRPFQDILLGLFFVTVGMIISIDVLFANFLQVLALTIAIIGIKGVILYFVARLFKKEPGVSARVSLSLAQVGEFGLVLMTLAFTYNLLPIDTGNILLTAAVLSMAIAPFLVKFNGQIARFLHKESYTQGHQELESDIAEQNKHISNHVILCGFGRVGQTVGRFLHSSNEIFSALDMDIKRVHEARAAGEAVFYGDASKQNILHAAGLERAKIVIITFSDYHASMKILRTIRQLDKNIPVLVRTLDDSHLNDLIEAGANEVVPDTFESSIMLASHLLLMIGQPPSKVLRKTRIIRKDRYRILENFYPGEDDNPSNPLQTHQLMKGIIHSALITQESFAVGKRLGDMPFEQLQVSVDAIKRGHVRGDKPSKETKLRINDHVVLSGLPEDVDKAEFYLRTGSLPN</sequence>
<evidence type="ECO:0000256" key="9">
    <source>
        <dbReference type="ARBA" id="ARBA00023065"/>
    </source>
</evidence>
<feature type="domain" description="RCK C-terminal" evidence="13">
    <location>
        <begin position="583"/>
        <end position="666"/>
    </location>
</feature>